<proteinExistence type="predicted"/>
<sequence length="224" mass="24746">MSATKQVVISGDLNAQTYSATVWDLVTGTTLKTFRNGGVLASKCLSLVSDQFLMAVQKDTAIIHYWALNGKQQQKKIICPAKVNVLTVTPDGHFAIVGIKEQLFIYQLSTGNLLTKLERHFQPITCIKVAGDSSYFISGGEDGYVFVWFTHEILSNTSFSHGSSNDSSLAGKEPKHSWSYHSAQITDIYCAYSRINGKCATCSIDQTCKVNNESALSHFHFFQK</sequence>
<evidence type="ECO:0000313" key="4">
    <source>
        <dbReference type="EMBL" id="RWS13028.1"/>
    </source>
</evidence>
<reference evidence="4 5" key="1">
    <citation type="journal article" date="2018" name="Gigascience">
        <title>Genomes of trombidid mites reveal novel predicted allergens and laterally-transferred genes associated with secondary metabolism.</title>
        <authorList>
            <person name="Dong X."/>
            <person name="Chaisiri K."/>
            <person name="Xia D."/>
            <person name="Armstrong S.D."/>
            <person name="Fang Y."/>
            <person name="Donnelly M.J."/>
            <person name="Kadowaki T."/>
            <person name="McGarry J.W."/>
            <person name="Darby A.C."/>
            <person name="Makepeace B.L."/>
        </authorList>
    </citation>
    <scope>NUCLEOTIDE SEQUENCE [LARGE SCALE GENOMIC DNA]</scope>
    <source>
        <strain evidence="4">UoL-WK</strain>
    </source>
</reference>
<dbReference type="AlphaFoldDB" id="A0A3S3P1X1"/>
<evidence type="ECO:0000256" key="2">
    <source>
        <dbReference type="ARBA" id="ARBA00022737"/>
    </source>
</evidence>
<dbReference type="STRING" id="1965070.A0A3S3P1X1"/>
<evidence type="ECO:0000256" key="3">
    <source>
        <dbReference type="PROSITE-ProRule" id="PRU00221"/>
    </source>
</evidence>
<dbReference type="PROSITE" id="PS50294">
    <property type="entry name" value="WD_REPEATS_REGION"/>
    <property type="match status" value="1"/>
</dbReference>
<dbReference type="GO" id="GO:0005656">
    <property type="term" value="C:nuclear pre-replicative complex"/>
    <property type="evidence" value="ECO:0007669"/>
    <property type="project" value="TreeGrafter"/>
</dbReference>
<dbReference type="InterPro" id="IPR036322">
    <property type="entry name" value="WD40_repeat_dom_sf"/>
</dbReference>
<dbReference type="PANTHER" id="PTHR18763:SF0">
    <property type="entry name" value="WD REPEAT-CONTAINING PROTEIN 18"/>
    <property type="match status" value="1"/>
</dbReference>
<dbReference type="OrthoDB" id="756370at2759"/>
<dbReference type="InterPro" id="IPR015943">
    <property type="entry name" value="WD40/YVTN_repeat-like_dom_sf"/>
</dbReference>
<dbReference type="GO" id="GO:0006364">
    <property type="term" value="P:rRNA processing"/>
    <property type="evidence" value="ECO:0007669"/>
    <property type="project" value="TreeGrafter"/>
</dbReference>
<evidence type="ECO:0000256" key="1">
    <source>
        <dbReference type="ARBA" id="ARBA00022574"/>
    </source>
</evidence>
<dbReference type="Gene3D" id="2.130.10.10">
    <property type="entry name" value="YVTN repeat-like/Quinoprotein amine dehydrogenase"/>
    <property type="match status" value="1"/>
</dbReference>
<evidence type="ECO:0000313" key="5">
    <source>
        <dbReference type="Proteomes" id="UP000285301"/>
    </source>
</evidence>
<keyword evidence="2" id="KW-0677">Repeat</keyword>
<gene>
    <name evidence="4" type="ORF">B4U79_05588</name>
</gene>
<dbReference type="SMART" id="SM00320">
    <property type="entry name" value="WD40"/>
    <property type="match status" value="3"/>
</dbReference>
<comment type="caution">
    <text evidence="4">The sequence shown here is derived from an EMBL/GenBank/DDBJ whole genome shotgun (WGS) entry which is preliminary data.</text>
</comment>
<dbReference type="PANTHER" id="PTHR18763">
    <property type="entry name" value="WD-REPEAT PROTEIN 18"/>
    <property type="match status" value="1"/>
</dbReference>
<accession>A0A3S3P1X1</accession>
<dbReference type="Pfam" id="PF00400">
    <property type="entry name" value="WD40"/>
    <property type="match status" value="1"/>
</dbReference>
<feature type="repeat" description="WD" evidence="3">
    <location>
        <begin position="117"/>
        <end position="148"/>
    </location>
</feature>
<dbReference type="InterPro" id="IPR001680">
    <property type="entry name" value="WD40_rpt"/>
</dbReference>
<name>A0A3S3P1X1_9ACAR</name>
<dbReference type="GO" id="GO:0006261">
    <property type="term" value="P:DNA-templated DNA replication"/>
    <property type="evidence" value="ECO:0007669"/>
    <property type="project" value="TreeGrafter"/>
</dbReference>
<keyword evidence="5" id="KW-1185">Reference proteome</keyword>
<dbReference type="Proteomes" id="UP000285301">
    <property type="component" value="Unassembled WGS sequence"/>
</dbReference>
<organism evidence="4 5">
    <name type="scientific">Dinothrombium tinctorium</name>
    <dbReference type="NCBI Taxonomy" id="1965070"/>
    <lineage>
        <taxon>Eukaryota</taxon>
        <taxon>Metazoa</taxon>
        <taxon>Ecdysozoa</taxon>
        <taxon>Arthropoda</taxon>
        <taxon>Chelicerata</taxon>
        <taxon>Arachnida</taxon>
        <taxon>Acari</taxon>
        <taxon>Acariformes</taxon>
        <taxon>Trombidiformes</taxon>
        <taxon>Prostigmata</taxon>
        <taxon>Anystina</taxon>
        <taxon>Parasitengona</taxon>
        <taxon>Trombidioidea</taxon>
        <taxon>Trombidiidae</taxon>
        <taxon>Dinothrombium</taxon>
    </lineage>
</organism>
<keyword evidence="1 3" id="KW-0853">WD repeat</keyword>
<protein>
    <submittedName>
        <fullName evidence="4">WD repeat-containing protein 18-like protein</fullName>
    </submittedName>
</protein>
<dbReference type="EMBL" id="NCKU01001130">
    <property type="protein sequence ID" value="RWS13028.1"/>
    <property type="molecule type" value="Genomic_DNA"/>
</dbReference>
<dbReference type="SUPFAM" id="SSF50978">
    <property type="entry name" value="WD40 repeat-like"/>
    <property type="match status" value="1"/>
</dbReference>
<dbReference type="PROSITE" id="PS50082">
    <property type="entry name" value="WD_REPEATS_2"/>
    <property type="match status" value="1"/>
</dbReference>
<dbReference type="GO" id="GO:0120330">
    <property type="term" value="C:rixosome complex"/>
    <property type="evidence" value="ECO:0007669"/>
    <property type="project" value="TreeGrafter"/>
</dbReference>
<dbReference type="InterPro" id="IPR045227">
    <property type="entry name" value="WDR18/Ipi3/RID3"/>
</dbReference>